<dbReference type="Proteomes" id="UP000669179">
    <property type="component" value="Unassembled WGS sequence"/>
</dbReference>
<accession>A0A939P7W0</accession>
<evidence type="ECO:0000256" key="1">
    <source>
        <dbReference type="SAM" id="Phobius"/>
    </source>
</evidence>
<protein>
    <submittedName>
        <fullName evidence="2">Uncharacterized protein</fullName>
    </submittedName>
</protein>
<dbReference type="AlphaFoldDB" id="A0A939P7W0"/>
<comment type="caution">
    <text evidence="2">The sequence shown here is derived from an EMBL/GenBank/DDBJ whole genome shotgun (WGS) entry which is preliminary data.</text>
</comment>
<keyword evidence="1" id="KW-0812">Transmembrane</keyword>
<proteinExistence type="predicted"/>
<gene>
    <name evidence="2" type="ORF">J4573_07095</name>
</gene>
<reference evidence="2" key="1">
    <citation type="submission" date="2021-03" db="EMBL/GenBank/DDBJ databases">
        <authorList>
            <person name="Kanchanasin P."/>
            <person name="Saeng-In P."/>
            <person name="Phongsopitanun W."/>
            <person name="Yuki M."/>
            <person name="Kudo T."/>
            <person name="Ohkuma M."/>
            <person name="Tanasupawat S."/>
        </authorList>
    </citation>
    <scope>NUCLEOTIDE SEQUENCE</scope>
    <source>
        <strain evidence="2">GKU 128</strain>
    </source>
</reference>
<dbReference type="RefSeq" id="WP_208254478.1">
    <property type="nucleotide sequence ID" value="NZ_JAGEOJ010000003.1"/>
</dbReference>
<sequence length="83" mass="8456">MCSLGSDEQLSGHAPEATTNRDDTMLISVRAAVVLLAALFVAGCAGILTFATSHDLARSSLAAGGAFLAATVFCNNTVISRRG</sequence>
<keyword evidence="3" id="KW-1185">Reference proteome</keyword>
<evidence type="ECO:0000313" key="3">
    <source>
        <dbReference type="Proteomes" id="UP000669179"/>
    </source>
</evidence>
<name>A0A939P7W0_9ACTN</name>
<organism evidence="2 3">
    <name type="scientific">Actinomadura barringtoniae</name>
    <dbReference type="NCBI Taxonomy" id="1427535"/>
    <lineage>
        <taxon>Bacteria</taxon>
        <taxon>Bacillati</taxon>
        <taxon>Actinomycetota</taxon>
        <taxon>Actinomycetes</taxon>
        <taxon>Streptosporangiales</taxon>
        <taxon>Thermomonosporaceae</taxon>
        <taxon>Actinomadura</taxon>
    </lineage>
</organism>
<keyword evidence="1" id="KW-1133">Transmembrane helix</keyword>
<feature type="transmembrane region" description="Helical" evidence="1">
    <location>
        <begin position="57"/>
        <end position="79"/>
    </location>
</feature>
<feature type="transmembrane region" description="Helical" evidence="1">
    <location>
        <begin position="31"/>
        <end position="51"/>
    </location>
</feature>
<evidence type="ECO:0000313" key="2">
    <source>
        <dbReference type="EMBL" id="MBO2446852.1"/>
    </source>
</evidence>
<dbReference type="EMBL" id="JAGEOJ010000003">
    <property type="protein sequence ID" value="MBO2446852.1"/>
    <property type="molecule type" value="Genomic_DNA"/>
</dbReference>
<keyword evidence="1" id="KW-0472">Membrane</keyword>